<gene>
    <name evidence="1" type="ORF">A8139_08300</name>
</gene>
<organism evidence="1 2">
    <name type="scientific">Marinomonas primoryensis</name>
    <dbReference type="NCBI Taxonomy" id="178399"/>
    <lineage>
        <taxon>Bacteria</taxon>
        <taxon>Pseudomonadati</taxon>
        <taxon>Pseudomonadota</taxon>
        <taxon>Gammaproteobacteria</taxon>
        <taxon>Oceanospirillales</taxon>
        <taxon>Oceanospirillaceae</taxon>
        <taxon>Marinomonas</taxon>
    </lineage>
</organism>
<sequence length="124" mass="14277">MQTDIEIYTLSCPTEKIIAWLEETFTIVNKSEPSKLCSKITINSNGNDIDVTILKQAAGKRFTSISFDSDKTPWENDIDCARQAFKSLNCEVRCNFEAWEEKGDQDPDQWWQINAYGEGPFIWN</sequence>
<dbReference type="OrthoDB" id="1495305at2"/>
<dbReference type="EMBL" id="CP016181">
    <property type="protein sequence ID" value="AWX99997.1"/>
    <property type="molecule type" value="Genomic_DNA"/>
</dbReference>
<reference evidence="1 2" key="1">
    <citation type="submission" date="2016-06" db="EMBL/GenBank/DDBJ databases">
        <title>The sequenced genome of the ice-adhering bacterium Marinomonas primoryensis, from Antarctica.</title>
        <authorList>
            <person name="Graham L."/>
            <person name="Vance T.D.R."/>
            <person name="Davies P.L."/>
        </authorList>
    </citation>
    <scope>NUCLEOTIDE SEQUENCE [LARGE SCALE GENOMIC DNA]</scope>
    <source>
        <strain evidence="1 2">AceL</strain>
    </source>
</reference>
<proteinExistence type="predicted"/>
<dbReference type="RefSeq" id="WP_112137247.1">
    <property type="nucleotide sequence ID" value="NZ_CP016181.1"/>
</dbReference>
<protein>
    <submittedName>
        <fullName evidence="1">Uncharacterized protein</fullName>
    </submittedName>
</protein>
<accession>A0A2Z4PQY1</accession>
<name>A0A2Z4PQY1_9GAMM</name>
<evidence type="ECO:0000313" key="2">
    <source>
        <dbReference type="Proteomes" id="UP000249898"/>
    </source>
</evidence>
<dbReference type="AlphaFoldDB" id="A0A2Z4PQY1"/>
<evidence type="ECO:0000313" key="1">
    <source>
        <dbReference type="EMBL" id="AWX99997.1"/>
    </source>
</evidence>
<dbReference type="Proteomes" id="UP000249898">
    <property type="component" value="Chromosome"/>
</dbReference>